<dbReference type="OrthoDB" id="2544694at2759"/>
<dbReference type="Gene3D" id="2.40.160.20">
    <property type="match status" value="1"/>
</dbReference>
<evidence type="ECO:0000313" key="1">
    <source>
        <dbReference type="EMBL" id="KAH6663304.1"/>
    </source>
</evidence>
<reference evidence="1" key="1">
    <citation type="journal article" date="2021" name="Nat. Commun.">
        <title>Genetic determinants of endophytism in the Arabidopsis root mycobiome.</title>
        <authorList>
            <person name="Mesny F."/>
            <person name="Miyauchi S."/>
            <person name="Thiergart T."/>
            <person name="Pickel B."/>
            <person name="Atanasova L."/>
            <person name="Karlsson M."/>
            <person name="Huettel B."/>
            <person name="Barry K.W."/>
            <person name="Haridas S."/>
            <person name="Chen C."/>
            <person name="Bauer D."/>
            <person name="Andreopoulos W."/>
            <person name="Pangilinan J."/>
            <person name="LaButti K."/>
            <person name="Riley R."/>
            <person name="Lipzen A."/>
            <person name="Clum A."/>
            <person name="Drula E."/>
            <person name="Henrissat B."/>
            <person name="Kohler A."/>
            <person name="Grigoriev I.V."/>
            <person name="Martin F.M."/>
            <person name="Hacquard S."/>
        </authorList>
    </citation>
    <scope>NUCLEOTIDE SEQUENCE</scope>
    <source>
        <strain evidence="1">MPI-SDFR-AT-0117</strain>
    </source>
</reference>
<organism evidence="1 2">
    <name type="scientific">Plectosphaerella plurivora</name>
    <dbReference type="NCBI Taxonomy" id="936078"/>
    <lineage>
        <taxon>Eukaryota</taxon>
        <taxon>Fungi</taxon>
        <taxon>Dikarya</taxon>
        <taxon>Ascomycota</taxon>
        <taxon>Pezizomycotina</taxon>
        <taxon>Sordariomycetes</taxon>
        <taxon>Hypocreomycetidae</taxon>
        <taxon>Glomerellales</taxon>
        <taxon>Plectosphaerellaceae</taxon>
        <taxon>Plectosphaerella</taxon>
    </lineage>
</organism>
<dbReference type="Pfam" id="PF11578">
    <property type="entry name" value="DUF3237"/>
    <property type="match status" value="1"/>
</dbReference>
<evidence type="ECO:0000313" key="2">
    <source>
        <dbReference type="Proteomes" id="UP000770015"/>
    </source>
</evidence>
<proteinExistence type="predicted"/>
<keyword evidence="2" id="KW-1185">Reference proteome</keyword>
<accession>A0A9P8V1C8</accession>
<name>A0A9P8V1C8_9PEZI</name>
<sequence>MKPLTCLTPAFYFNATVKTILPLGDLNTGGQLILGRGISGKLTSERGYGVQLSANLEYVTDYPTIDPSGAISRIDIRGLVVPDDQSTPLQIQVTGIQESSAEVFGVVSSQVNTGQRIPYGSTNRGKSLHPELHDVSDHPILVAHVEFRGGSAKYSKLQNGLFVGSSTVSSGPGDGEFTFGLKIMEVLSTKSNVVIGQEL</sequence>
<dbReference type="Proteomes" id="UP000770015">
    <property type="component" value="Unassembled WGS sequence"/>
</dbReference>
<dbReference type="EMBL" id="JAGSXJ010000043">
    <property type="protein sequence ID" value="KAH6663304.1"/>
    <property type="molecule type" value="Genomic_DNA"/>
</dbReference>
<gene>
    <name evidence="1" type="ORF">F5X68DRAFT_237530</name>
</gene>
<dbReference type="AlphaFoldDB" id="A0A9P8V1C8"/>
<protein>
    <submittedName>
        <fullName evidence="1">Uncharacterized protein</fullName>
    </submittedName>
</protein>
<comment type="caution">
    <text evidence="1">The sequence shown here is derived from an EMBL/GenBank/DDBJ whole genome shotgun (WGS) entry which is preliminary data.</text>
</comment>